<dbReference type="Gene3D" id="2.102.10.10">
    <property type="entry name" value="Rieske [2Fe-2S] iron-sulphur domain"/>
    <property type="match status" value="1"/>
</dbReference>
<keyword evidence="16" id="KW-0472">Membrane</keyword>
<evidence type="ECO:0000256" key="11">
    <source>
        <dbReference type="ARBA" id="ARBA00022982"/>
    </source>
</evidence>
<evidence type="ECO:0000313" key="20">
    <source>
        <dbReference type="EMBL" id="PXY22209.1"/>
    </source>
</evidence>
<dbReference type="GO" id="GO:0046872">
    <property type="term" value="F:metal ion binding"/>
    <property type="evidence" value="ECO:0007669"/>
    <property type="project" value="UniProtKB-KW"/>
</dbReference>
<dbReference type="GO" id="GO:0016705">
    <property type="term" value="F:oxidoreductase activity, acting on paired donors, with incorporation or reduction of molecular oxygen"/>
    <property type="evidence" value="ECO:0007669"/>
    <property type="project" value="UniProtKB-ARBA"/>
</dbReference>
<evidence type="ECO:0000256" key="3">
    <source>
        <dbReference type="ARBA" id="ARBA00010651"/>
    </source>
</evidence>
<gene>
    <name evidence="20" type="ORF">BAY60_20180</name>
</gene>
<dbReference type="InterPro" id="IPR036922">
    <property type="entry name" value="Rieske_2Fe-2S_sf"/>
</dbReference>
<dbReference type="GO" id="GO:0004497">
    <property type="term" value="F:monooxygenase activity"/>
    <property type="evidence" value="ECO:0007669"/>
    <property type="project" value="UniProtKB-ARBA"/>
</dbReference>
<evidence type="ECO:0000256" key="1">
    <source>
        <dbReference type="ARBA" id="ARBA00002494"/>
    </source>
</evidence>
<keyword evidence="17" id="KW-1015">Disulfide bond</keyword>
<dbReference type="Pfam" id="PF19297">
    <property type="entry name" value="QcrA_N"/>
    <property type="match status" value="1"/>
</dbReference>
<evidence type="ECO:0000256" key="9">
    <source>
        <dbReference type="ARBA" id="ARBA00022714"/>
    </source>
</evidence>
<evidence type="ECO:0000256" key="18">
    <source>
        <dbReference type="ARBA" id="ARBA00029586"/>
    </source>
</evidence>
<dbReference type="PROSITE" id="PS51296">
    <property type="entry name" value="RIESKE"/>
    <property type="match status" value="1"/>
</dbReference>
<evidence type="ECO:0000256" key="4">
    <source>
        <dbReference type="ARBA" id="ARBA00015816"/>
    </source>
</evidence>
<keyword evidence="12" id="KW-1133">Transmembrane helix</keyword>
<evidence type="ECO:0000256" key="2">
    <source>
        <dbReference type="ARBA" id="ARBA00004651"/>
    </source>
</evidence>
<reference evidence="20 21" key="1">
    <citation type="submission" date="2016-07" db="EMBL/GenBank/DDBJ databases">
        <title>Draft genome sequence of Prauserella muralis DSM 45305, isolated from a mould-covered wall in an indoor environment.</title>
        <authorList>
            <person name="Ruckert C."/>
            <person name="Albersmeier A."/>
            <person name="Jiang C.-L."/>
            <person name="Jiang Y."/>
            <person name="Kalinowski J."/>
            <person name="Schneider O."/>
            <person name="Winkler A."/>
            <person name="Zotchev S.B."/>
        </authorList>
    </citation>
    <scope>NUCLEOTIDE SEQUENCE [LARGE SCALE GENOMIC DNA]</scope>
    <source>
        <strain evidence="20 21">DSM 45305</strain>
    </source>
</reference>
<comment type="subcellular location">
    <subcellularLocation>
        <location evidence="2">Cell membrane</location>
        <topology evidence="2">Multi-pass membrane protein</topology>
    </subcellularLocation>
</comment>
<evidence type="ECO:0000256" key="19">
    <source>
        <dbReference type="ARBA" id="ARBA00032409"/>
    </source>
</evidence>
<keyword evidence="21" id="KW-1185">Reference proteome</keyword>
<dbReference type="GO" id="GO:0005886">
    <property type="term" value="C:plasma membrane"/>
    <property type="evidence" value="ECO:0007669"/>
    <property type="project" value="UniProtKB-SubCell"/>
</dbReference>
<keyword evidence="7" id="KW-0679">Respiratory chain</keyword>
<comment type="similarity">
    <text evidence="3">Belongs to the Rieske iron-sulfur protein family.</text>
</comment>
<keyword evidence="14" id="KW-0408">Iron</keyword>
<keyword evidence="9" id="KW-0001">2Fe-2S</keyword>
<accession>A0A2V4APD4</accession>
<dbReference type="SUPFAM" id="SSF50022">
    <property type="entry name" value="ISP domain"/>
    <property type="match status" value="1"/>
</dbReference>
<evidence type="ECO:0000256" key="12">
    <source>
        <dbReference type="ARBA" id="ARBA00022989"/>
    </source>
</evidence>
<proteinExistence type="inferred from homology"/>
<evidence type="ECO:0000256" key="13">
    <source>
        <dbReference type="ARBA" id="ARBA00023002"/>
    </source>
</evidence>
<evidence type="ECO:0000256" key="15">
    <source>
        <dbReference type="ARBA" id="ARBA00023014"/>
    </source>
</evidence>
<comment type="caution">
    <text evidence="20">The sequence shown here is derived from an EMBL/GenBank/DDBJ whole genome shotgun (WGS) entry which is preliminary data.</text>
</comment>
<name>A0A2V4APD4_9PSEU</name>
<dbReference type="GO" id="GO:0051537">
    <property type="term" value="F:2 iron, 2 sulfur cluster binding"/>
    <property type="evidence" value="ECO:0007669"/>
    <property type="project" value="UniProtKB-KW"/>
</dbReference>
<evidence type="ECO:0000256" key="8">
    <source>
        <dbReference type="ARBA" id="ARBA00022692"/>
    </source>
</evidence>
<evidence type="ECO:0000256" key="6">
    <source>
        <dbReference type="ARBA" id="ARBA00022475"/>
    </source>
</evidence>
<keyword evidence="11" id="KW-0249">Electron transport</keyword>
<dbReference type="EMBL" id="MASW01000005">
    <property type="protein sequence ID" value="PXY22209.1"/>
    <property type="molecule type" value="Genomic_DNA"/>
</dbReference>
<dbReference type="InterPro" id="IPR017941">
    <property type="entry name" value="Rieske_2Fe-2S"/>
</dbReference>
<organism evidence="20 21">
    <name type="scientific">Prauserella muralis</name>
    <dbReference type="NCBI Taxonomy" id="588067"/>
    <lineage>
        <taxon>Bacteria</taxon>
        <taxon>Bacillati</taxon>
        <taxon>Actinomycetota</taxon>
        <taxon>Actinomycetes</taxon>
        <taxon>Pseudonocardiales</taxon>
        <taxon>Pseudonocardiaceae</taxon>
        <taxon>Prauserella</taxon>
    </lineage>
</organism>
<keyword evidence="10" id="KW-0479">Metal-binding</keyword>
<evidence type="ECO:0000256" key="17">
    <source>
        <dbReference type="ARBA" id="ARBA00023157"/>
    </source>
</evidence>
<evidence type="ECO:0000256" key="7">
    <source>
        <dbReference type="ARBA" id="ARBA00022660"/>
    </source>
</evidence>
<evidence type="ECO:0000256" key="14">
    <source>
        <dbReference type="ARBA" id="ARBA00023004"/>
    </source>
</evidence>
<evidence type="ECO:0000256" key="16">
    <source>
        <dbReference type="ARBA" id="ARBA00023136"/>
    </source>
</evidence>
<keyword evidence="15" id="KW-0411">Iron-sulfur</keyword>
<evidence type="ECO:0000256" key="10">
    <source>
        <dbReference type="ARBA" id="ARBA00022723"/>
    </source>
</evidence>
<keyword evidence="6" id="KW-1003">Cell membrane</keyword>
<dbReference type="Proteomes" id="UP000249915">
    <property type="component" value="Unassembled WGS sequence"/>
</dbReference>
<dbReference type="OrthoDB" id="9802613at2"/>
<dbReference type="InterPro" id="IPR014349">
    <property type="entry name" value="Rieske_Fe-S_prot"/>
</dbReference>
<evidence type="ECO:0000313" key="21">
    <source>
        <dbReference type="Proteomes" id="UP000249915"/>
    </source>
</evidence>
<protein>
    <recommendedName>
        <fullName evidence="4">Cytochrome bc1 complex Rieske iron-sulfur subunit</fullName>
    </recommendedName>
    <alternativeName>
        <fullName evidence="18">Cytochrome bc1 reductase complex subunit QcrA</fullName>
    </alternativeName>
    <alternativeName>
        <fullName evidence="19">Rieske iron-sulfur protein</fullName>
    </alternativeName>
</protein>
<dbReference type="InterPro" id="IPR045603">
    <property type="entry name" value="QcrA_N"/>
</dbReference>
<dbReference type="AlphaFoldDB" id="A0A2V4APD4"/>
<dbReference type="RefSeq" id="WP_112282811.1">
    <property type="nucleotide sequence ID" value="NZ_MASW01000005.1"/>
</dbReference>
<keyword evidence="13" id="KW-0560">Oxidoreductase</keyword>
<dbReference type="CDD" id="cd03467">
    <property type="entry name" value="Rieske"/>
    <property type="match status" value="1"/>
</dbReference>
<sequence length="366" mass="40020">MEGDGRSRDELVRRSAELDGVQLEEYRGSGRPEATASRGSRLLVLTCWIGGGLSALAAGGMFLFWPWHYVPPGEENHYLYTLYTPLLGLFLGLAVLGVAAALILTVKRLLPQEVAVQQRHLENGSSEEDRSVFVATVDDARDNAGLNRRSVFSRAALASGGILGTTLGVVGLGAFVRDPWETGPHAEPKDTLWHTGWRPQVGEKVYLRLATEPTKVELVTPADLEPGASLVVFPFREAEADDPEKLAKVMEQSDNPATLYRLPEDTDVAEWPERAGMNYGDYYAFSRVCTHLGCPVGMYETALDRAMCPCHQSQFNLADYAKPIFGPATRPLPQLPIDVDSDGYFIALGDFTGPVGPAFWLLGKQP</sequence>
<keyword evidence="8" id="KW-0812">Transmembrane</keyword>
<keyword evidence="5" id="KW-0813">Transport</keyword>
<evidence type="ECO:0000256" key="5">
    <source>
        <dbReference type="ARBA" id="ARBA00022448"/>
    </source>
</evidence>
<comment type="function">
    <text evidence="1">Iron-sulfur subunit of the cytochrome bc1 complex, an essential component of the respiratory electron transport chain required for ATP synthesis. The bc1 complex catalyzes the oxidation of menaquinol and the reduction of cytochrome c in the respiratory chain. The bc1 complex operates through a Q-cycle mechanism that couples electron transfer to generation of the proton gradient that drives ATP synthesis.</text>
</comment>
<dbReference type="PANTHER" id="PTHR10134">
    <property type="entry name" value="CYTOCHROME B-C1 COMPLEX SUBUNIT RIESKE, MITOCHONDRIAL"/>
    <property type="match status" value="1"/>
</dbReference>
<dbReference type="Pfam" id="PF00355">
    <property type="entry name" value="Rieske"/>
    <property type="match status" value="1"/>
</dbReference>